<keyword evidence="3" id="KW-1185">Reference proteome</keyword>
<dbReference type="Pfam" id="PF13621">
    <property type="entry name" value="Cupin_8"/>
    <property type="match status" value="1"/>
</dbReference>
<evidence type="ECO:0000313" key="3">
    <source>
        <dbReference type="Proteomes" id="UP000241167"/>
    </source>
</evidence>
<dbReference type="PANTHER" id="PTHR12461">
    <property type="entry name" value="HYPOXIA-INDUCIBLE FACTOR 1 ALPHA INHIBITOR-RELATED"/>
    <property type="match status" value="1"/>
</dbReference>
<evidence type="ECO:0000313" key="2">
    <source>
        <dbReference type="EMBL" id="PSJ40500.1"/>
    </source>
</evidence>
<dbReference type="PROSITE" id="PS51184">
    <property type="entry name" value="JMJC"/>
    <property type="match status" value="1"/>
</dbReference>
<evidence type="ECO:0000259" key="1">
    <source>
        <dbReference type="PROSITE" id="PS51184"/>
    </source>
</evidence>
<comment type="caution">
    <text evidence="2">The sequence shown here is derived from an EMBL/GenBank/DDBJ whole genome shotgun (WGS) entry which is preliminary data.</text>
</comment>
<dbReference type="Gene3D" id="2.60.120.650">
    <property type="entry name" value="Cupin"/>
    <property type="match status" value="1"/>
</dbReference>
<dbReference type="InterPro" id="IPR041667">
    <property type="entry name" value="Cupin_8"/>
</dbReference>
<gene>
    <name evidence="2" type="ORF">C7I55_09195</name>
</gene>
<dbReference type="EMBL" id="PXYI01000003">
    <property type="protein sequence ID" value="PSJ40500.1"/>
    <property type="molecule type" value="Genomic_DNA"/>
</dbReference>
<organism evidence="2 3">
    <name type="scientific">Allosphingosinicella deserti</name>
    <dbReference type="NCBI Taxonomy" id="2116704"/>
    <lineage>
        <taxon>Bacteria</taxon>
        <taxon>Pseudomonadati</taxon>
        <taxon>Pseudomonadota</taxon>
        <taxon>Alphaproteobacteria</taxon>
        <taxon>Sphingomonadales</taxon>
        <taxon>Sphingomonadaceae</taxon>
        <taxon>Allosphingosinicella</taxon>
    </lineage>
</organism>
<dbReference type="AlphaFoldDB" id="A0A2P7QRD9"/>
<dbReference type="Proteomes" id="UP000241167">
    <property type="component" value="Unassembled WGS sequence"/>
</dbReference>
<feature type="domain" description="JmjC" evidence="1">
    <location>
        <begin position="126"/>
        <end position="276"/>
    </location>
</feature>
<dbReference type="InterPro" id="IPR003347">
    <property type="entry name" value="JmjC_dom"/>
</dbReference>
<name>A0A2P7QRD9_9SPHN</name>
<proteinExistence type="predicted"/>
<protein>
    <recommendedName>
        <fullName evidence="1">JmjC domain-containing protein</fullName>
    </recommendedName>
</protein>
<accession>A0A2P7QRD9</accession>
<dbReference type="PANTHER" id="PTHR12461:SF105">
    <property type="entry name" value="HYPOXIA-INDUCIBLE FACTOR 1-ALPHA INHIBITOR"/>
    <property type="match status" value="1"/>
</dbReference>
<reference evidence="2 3" key="1">
    <citation type="submission" date="2018-03" db="EMBL/GenBank/DDBJ databases">
        <title>The draft genome of Sphingosinicella sp. GL-C-18.</title>
        <authorList>
            <person name="Liu L."/>
            <person name="Li L."/>
            <person name="Liang L."/>
            <person name="Zhang X."/>
            <person name="Wang T."/>
        </authorList>
    </citation>
    <scope>NUCLEOTIDE SEQUENCE [LARGE SCALE GENOMIC DNA]</scope>
    <source>
        <strain evidence="2 3">GL-C-18</strain>
    </source>
</reference>
<dbReference type="SUPFAM" id="SSF51197">
    <property type="entry name" value="Clavaminate synthase-like"/>
    <property type="match status" value="1"/>
</dbReference>
<sequence length="389" mass="43953">MRHLALPIDRTDVGERSPAVNVRTSNRIERVSRPSYAALHALLCRQQPVIITGLFRGQPIDTVRDAGAASELFGDLPLEIRPDYSFNDFEAHRDQGRVPRAEMTFSAYMAFKQQHPGTRMLCLEQPTPQRILSLCDIGDYAKINEEDGDEIRSRLFVGNAGNRSNLHYDCDYHGALLYQVFGRKRVILIAPCQSQKLRPAMNFSEYLLCNFSPEDKADFIRYTHAQDDVLAPGEALLIPAAFWHHIEYLDDSMSINIRLKRNRYLRLLGGGLFHTDHVVQGLAAKCADRTFVEERLPGAFDHLLAVYTDRSLDPFAKYAALDPLFRKLHSTACPEAPEAPYFASLAGVGEAELWRSRLESGSLYGMSPIMPDAVPEERSRLDSWSPESR</sequence>